<keyword evidence="1" id="KW-0732">Signal</keyword>
<sequence length="161" mass="18563">MPMSMPMLMSLLMLHCGNNVWRLGCLLLPEKGAEKRKRHFPLAFRNARLSITAGAVRQVLRLAVIDHRSPIAGHRFTGSLTLLSRLERHVQTTLSLHFGEELELEPRLELELDLKAELLMQLQLELELELELQLELELELELKWCSSCSIVREQQVYLVSL</sequence>
<feature type="signal peptide" evidence="1">
    <location>
        <begin position="1"/>
        <end position="17"/>
    </location>
</feature>
<evidence type="ECO:0000313" key="2">
    <source>
        <dbReference type="EMBL" id="TDG48220.1"/>
    </source>
</evidence>
<dbReference type="Proteomes" id="UP000295192">
    <property type="component" value="Unassembled WGS sequence"/>
</dbReference>
<evidence type="ECO:0000313" key="3">
    <source>
        <dbReference type="Proteomes" id="UP000295192"/>
    </source>
</evidence>
<feature type="chain" id="PRO_5019746737" description="Secreted protein" evidence="1">
    <location>
        <begin position="18"/>
        <end position="161"/>
    </location>
</feature>
<dbReference type="EMBL" id="LSRL02000035">
    <property type="protein sequence ID" value="TDG48220.1"/>
    <property type="molecule type" value="Genomic_DNA"/>
</dbReference>
<accession>A0A484BJJ4</accession>
<protein>
    <recommendedName>
        <fullName evidence="4">Secreted protein</fullName>
    </recommendedName>
</protein>
<organism evidence="2 3">
    <name type="scientific">Drosophila navojoa</name>
    <name type="common">Fruit fly</name>
    <dbReference type="NCBI Taxonomy" id="7232"/>
    <lineage>
        <taxon>Eukaryota</taxon>
        <taxon>Metazoa</taxon>
        <taxon>Ecdysozoa</taxon>
        <taxon>Arthropoda</taxon>
        <taxon>Hexapoda</taxon>
        <taxon>Insecta</taxon>
        <taxon>Pterygota</taxon>
        <taxon>Neoptera</taxon>
        <taxon>Endopterygota</taxon>
        <taxon>Diptera</taxon>
        <taxon>Brachycera</taxon>
        <taxon>Muscomorpha</taxon>
        <taxon>Ephydroidea</taxon>
        <taxon>Drosophilidae</taxon>
        <taxon>Drosophila</taxon>
    </lineage>
</organism>
<proteinExistence type="predicted"/>
<reference evidence="2 3" key="1">
    <citation type="journal article" date="2019" name="J. Hered.">
        <title>An Improved Genome Assembly for Drosophila navojoa, the Basal Species in the mojavensis Cluster.</title>
        <authorList>
            <person name="Vanderlinde T."/>
            <person name="Dupim E.G."/>
            <person name="Nazario-Yepiz N.O."/>
            <person name="Carvalho A.B."/>
        </authorList>
    </citation>
    <scope>NUCLEOTIDE SEQUENCE [LARGE SCALE GENOMIC DNA]</scope>
    <source>
        <strain evidence="2">Navoj_Jal97</strain>
        <tissue evidence="2">Whole organism</tissue>
    </source>
</reference>
<dbReference type="AlphaFoldDB" id="A0A484BJJ4"/>
<gene>
    <name evidence="2" type="ORF">AWZ03_005395</name>
</gene>
<comment type="caution">
    <text evidence="2">The sequence shown here is derived from an EMBL/GenBank/DDBJ whole genome shotgun (WGS) entry which is preliminary data.</text>
</comment>
<keyword evidence="3" id="KW-1185">Reference proteome</keyword>
<name>A0A484BJJ4_DRONA</name>
<evidence type="ECO:0008006" key="4">
    <source>
        <dbReference type="Google" id="ProtNLM"/>
    </source>
</evidence>
<evidence type="ECO:0000256" key="1">
    <source>
        <dbReference type="SAM" id="SignalP"/>
    </source>
</evidence>